<proteinExistence type="predicted"/>
<reference evidence="2 3" key="1">
    <citation type="submission" date="2018-09" db="EMBL/GenBank/DDBJ databases">
        <title>Arachidicoccus sp. nov., a bacterium isolated from soil.</title>
        <authorList>
            <person name="Weon H.-Y."/>
            <person name="Kwon S.-W."/>
            <person name="Lee S.A."/>
        </authorList>
    </citation>
    <scope>NUCLEOTIDE SEQUENCE [LARGE SCALE GENOMIC DNA]</scope>
    <source>
        <strain evidence="2 3">KIS59-12</strain>
    </source>
</reference>
<keyword evidence="3" id="KW-1185">Reference proteome</keyword>
<organism evidence="2 3">
    <name type="scientific">Arachidicoccus soli</name>
    <dbReference type="NCBI Taxonomy" id="2341117"/>
    <lineage>
        <taxon>Bacteria</taxon>
        <taxon>Pseudomonadati</taxon>
        <taxon>Bacteroidota</taxon>
        <taxon>Chitinophagia</taxon>
        <taxon>Chitinophagales</taxon>
        <taxon>Chitinophagaceae</taxon>
        <taxon>Arachidicoccus</taxon>
    </lineage>
</organism>
<name>A0A386HPV6_9BACT</name>
<feature type="chain" id="PRO_5017430304" description="Exo-alpha-sialidase" evidence="1">
    <location>
        <begin position="29"/>
        <end position="412"/>
    </location>
</feature>
<dbReference type="OrthoDB" id="4410706at2"/>
<dbReference type="EMBL" id="CP032489">
    <property type="protein sequence ID" value="AYD47977.1"/>
    <property type="molecule type" value="Genomic_DNA"/>
</dbReference>
<evidence type="ECO:0000313" key="2">
    <source>
        <dbReference type="EMBL" id="AYD47977.1"/>
    </source>
</evidence>
<protein>
    <recommendedName>
        <fullName evidence="4">Exo-alpha-sialidase</fullName>
    </recommendedName>
</protein>
<dbReference type="RefSeq" id="WP_119987950.1">
    <property type="nucleotide sequence ID" value="NZ_CP032489.1"/>
</dbReference>
<dbReference type="InterPro" id="IPR023296">
    <property type="entry name" value="Glyco_hydro_beta-prop_sf"/>
</dbReference>
<keyword evidence="1" id="KW-0732">Signal</keyword>
<evidence type="ECO:0008006" key="4">
    <source>
        <dbReference type="Google" id="ProtNLM"/>
    </source>
</evidence>
<feature type="signal peptide" evidence="1">
    <location>
        <begin position="1"/>
        <end position="28"/>
    </location>
</feature>
<accession>A0A386HPV6</accession>
<evidence type="ECO:0000256" key="1">
    <source>
        <dbReference type="SAM" id="SignalP"/>
    </source>
</evidence>
<sequence>MKQFSILGIYCLLLLCLAASCKKGSVLIAPPNHTVKNTPPTDSAVKSIDSLPDDNIDNELTWAIERTNQEENTYRLDSVDLSSINFEPSKEPLTINSIATGDLINDILNKDTLSNEGWTHPSVLFFANGWNGYKYWMAITPYPKGRNQYENPHIFTSQDGKNWNTPFGLENPIEGTPTPFKRVQGYNSDVNLLMKGDTLICYWRANYVNVNNDNNVRCIYCKTTVDGINWSAKRLISVWNAVKLDVIAPSIIKDSETYYCYGVNKYETTAGTYYTTNAIRRMQSNSPFNFVADITKGYDLINIAGRPWGEGQEPWHIEARKMDNLWFLLVTTTPNGGSGSGGYLYLGYSTDGINFNFNDHPLGKVKNTYKSSIVIHKLAEKNKLVVELWRTSSLNWQIFYDRFTLSAKFSKK</sequence>
<dbReference type="Proteomes" id="UP000266118">
    <property type="component" value="Chromosome"/>
</dbReference>
<evidence type="ECO:0000313" key="3">
    <source>
        <dbReference type="Proteomes" id="UP000266118"/>
    </source>
</evidence>
<dbReference type="AlphaFoldDB" id="A0A386HPV6"/>
<dbReference type="KEGG" id="ark:D6B99_10470"/>
<dbReference type="PROSITE" id="PS51257">
    <property type="entry name" value="PROKAR_LIPOPROTEIN"/>
    <property type="match status" value="1"/>
</dbReference>
<gene>
    <name evidence="2" type="ORF">D6B99_10470</name>
</gene>
<dbReference type="SUPFAM" id="SSF75005">
    <property type="entry name" value="Arabinanase/levansucrase/invertase"/>
    <property type="match status" value="1"/>
</dbReference>